<dbReference type="Proteomes" id="UP001385951">
    <property type="component" value="Unassembled WGS sequence"/>
</dbReference>
<reference evidence="1 2" key="1">
    <citation type="submission" date="2022-09" db="EMBL/GenBank/DDBJ databases">
        <authorList>
            <person name="Palmer J.M."/>
        </authorList>
    </citation>
    <scope>NUCLEOTIDE SEQUENCE [LARGE SCALE GENOMIC DNA]</scope>
    <source>
        <strain evidence="1 2">DSM 7382</strain>
    </source>
</reference>
<gene>
    <name evidence="1" type="ORF">QCA50_015892</name>
</gene>
<proteinExistence type="predicted"/>
<protein>
    <submittedName>
        <fullName evidence="1">Uncharacterized protein</fullName>
    </submittedName>
</protein>
<accession>A0AAW0FWJ8</accession>
<name>A0AAW0FWJ8_9APHY</name>
<keyword evidence="2" id="KW-1185">Reference proteome</keyword>
<evidence type="ECO:0000313" key="1">
    <source>
        <dbReference type="EMBL" id="KAK7681055.1"/>
    </source>
</evidence>
<organism evidence="1 2">
    <name type="scientific">Cerrena zonata</name>
    <dbReference type="NCBI Taxonomy" id="2478898"/>
    <lineage>
        <taxon>Eukaryota</taxon>
        <taxon>Fungi</taxon>
        <taxon>Dikarya</taxon>
        <taxon>Basidiomycota</taxon>
        <taxon>Agaricomycotina</taxon>
        <taxon>Agaricomycetes</taxon>
        <taxon>Polyporales</taxon>
        <taxon>Cerrenaceae</taxon>
        <taxon>Cerrena</taxon>
    </lineage>
</organism>
<sequence>MKADSSLLENKYSEEYVDENVNLIQLGSKKFFIPPAINQLAWRKFHVDKFRSRKLEKKHAYNIPQVIQTGLKAKLPKAKAHIGDHQDLIALGLTDIIDEYEDLQNVKEFGILSNKFHPILCRVFTRLYHFCYFSDTCYRDAEAKNLLQDVHQTFLRLKDYIDEEHIEMATYSETIDYFRLHLILLKALREFASLNWIDGSLINRLESDLSKMVDELIDLDREEEYDPYYSDSSDRAQEYIQGSPHFSENDLYWKSDTSFKFDYLKMIQASYHLPNFQTDPMIFQSKSLEFLRKLLVSFVTHDDGKSLDEKIIDSQLENNEVLHLFKDDLIKLLVQFESLIKSNYILMFVANFDVNRRNLLVCEVQGMVCFGTLLLELF</sequence>
<evidence type="ECO:0000313" key="2">
    <source>
        <dbReference type="Proteomes" id="UP001385951"/>
    </source>
</evidence>
<dbReference type="AlphaFoldDB" id="A0AAW0FWJ8"/>
<dbReference type="EMBL" id="JASBNA010000044">
    <property type="protein sequence ID" value="KAK7681055.1"/>
    <property type="molecule type" value="Genomic_DNA"/>
</dbReference>
<comment type="caution">
    <text evidence="1">The sequence shown here is derived from an EMBL/GenBank/DDBJ whole genome shotgun (WGS) entry which is preliminary data.</text>
</comment>